<dbReference type="PANTHER" id="PTHR30408">
    <property type="entry name" value="TYPE-1 RESTRICTION ENZYME ECOKI SPECIFICITY PROTEIN"/>
    <property type="match status" value="1"/>
</dbReference>
<reference evidence="5 6" key="1">
    <citation type="submission" date="2016-11" db="EMBL/GenBank/DDBJ databases">
        <authorList>
            <person name="Jaros S."/>
            <person name="Januszkiewicz K."/>
            <person name="Wedrychowicz H."/>
        </authorList>
    </citation>
    <scope>NUCLEOTIDE SEQUENCE [LARGE SCALE GENOMIC DNA]</scope>
    <source>
        <strain evidence="5 6">DSM 26897</strain>
    </source>
</reference>
<feature type="domain" description="Type I restriction modification DNA specificity" evidence="4">
    <location>
        <begin position="322"/>
        <end position="436"/>
    </location>
</feature>
<proteinExistence type="inferred from homology"/>
<comment type="similarity">
    <text evidence="1">Belongs to the type-I restriction system S methylase family.</text>
</comment>
<evidence type="ECO:0000256" key="2">
    <source>
        <dbReference type="ARBA" id="ARBA00022747"/>
    </source>
</evidence>
<feature type="domain" description="Type I restriction modification DNA specificity" evidence="4">
    <location>
        <begin position="57"/>
        <end position="192"/>
    </location>
</feature>
<dbReference type="CDD" id="cd17524">
    <property type="entry name" value="RMtype1_S_EcoUTORF5051P-TRD2-CR2_like"/>
    <property type="match status" value="1"/>
</dbReference>
<protein>
    <submittedName>
        <fullName evidence="5">Type I restriction enzyme, S subunit</fullName>
    </submittedName>
</protein>
<dbReference type="EMBL" id="FQUO01000020">
    <property type="protein sequence ID" value="SHG18323.1"/>
    <property type="molecule type" value="Genomic_DNA"/>
</dbReference>
<evidence type="ECO:0000259" key="4">
    <source>
        <dbReference type="Pfam" id="PF01420"/>
    </source>
</evidence>
<evidence type="ECO:0000313" key="5">
    <source>
        <dbReference type="EMBL" id="SHG18323.1"/>
    </source>
</evidence>
<dbReference type="InterPro" id="IPR000055">
    <property type="entry name" value="Restrct_endonuc_typeI_TRD"/>
</dbReference>
<dbReference type="CDD" id="cd17526">
    <property type="entry name" value="RMtype1_S_Cje2232P-TRD2-CR2_like"/>
    <property type="match status" value="1"/>
</dbReference>
<dbReference type="GO" id="GO:0009307">
    <property type="term" value="P:DNA restriction-modification system"/>
    <property type="evidence" value="ECO:0007669"/>
    <property type="project" value="UniProtKB-KW"/>
</dbReference>
<gene>
    <name evidence="5" type="ORF">SAMN05444008_12019</name>
</gene>
<dbReference type="SUPFAM" id="SSF116734">
    <property type="entry name" value="DNA methylase specificity domain"/>
    <property type="match status" value="2"/>
</dbReference>
<dbReference type="InterPro" id="IPR044946">
    <property type="entry name" value="Restrct_endonuc_typeI_TRD_sf"/>
</dbReference>
<evidence type="ECO:0000313" key="6">
    <source>
        <dbReference type="Proteomes" id="UP000184368"/>
    </source>
</evidence>
<dbReference type="InterPro" id="IPR052021">
    <property type="entry name" value="Type-I_RS_S_subunit"/>
</dbReference>
<evidence type="ECO:0000256" key="1">
    <source>
        <dbReference type="ARBA" id="ARBA00010923"/>
    </source>
</evidence>
<dbReference type="Proteomes" id="UP000184368">
    <property type="component" value="Unassembled WGS sequence"/>
</dbReference>
<keyword evidence="2" id="KW-0680">Restriction system</keyword>
<dbReference type="STRING" id="1302690.BUE76_00015"/>
<dbReference type="AlphaFoldDB" id="A0A1M5HQW0"/>
<dbReference type="Gene3D" id="3.90.220.20">
    <property type="entry name" value="DNA methylase specificity domains"/>
    <property type="match status" value="2"/>
</dbReference>
<evidence type="ECO:0000256" key="3">
    <source>
        <dbReference type="ARBA" id="ARBA00023125"/>
    </source>
</evidence>
<name>A0A1M5HQW0_9BACT</name>
<accession>A0A1M5HQW0</accession>
<dbReference type="Pfam" id="PF01420">
    <property type="entry name" value="Methylase_S"/>
    <property type="match status" value="2"/>
</dbReference>
<dbReference type="PANTHER" id="PTHR30408:SF12">
    <property type="entry name" value="TYPE I RESTRICTION ENZYME MJAVIII SPECIFICITY SUBUNIT"/>
    <property type="match status" value="1"/>
</dbReference>
<organism evidence="5 6">
    <name type="scientific">Cnuella takakiae</name>
    <dbReference type="NCBI Taxonomy" id="1302690"/>
    <lineage>
        <taxon>Bacteria</taxon>
        <taxon>Pseudomonadati</taxon>
        <taxon>Bacteroidota</taxon>
        <taxon>Chitinophagia</taxon>
        <taxon>Chitinophagales</taxon>
        <taxon>Chitinophagaceae</taxon>
        <taxon>Cnuella</taxon>
    </lineage>
</organism>
<sequence length="462" mass="53292">MLQRGKLVTRWDPNYVFLFDKFIRALKECKAPLVKLRRVATFIQYGSSSLATKTPVGLPIVRMNNLKDDDWNFNDIKYILLPKKEQQTWTLNKGDILFNRTNSKELVGKCAVWSRNDKWVFASYLIRVVLDGNKMLPEFATAFLSTKLGRMQIDAVSRQIAGMTNINSEEIRAFILPCPKIGIQKQVKDLITEAVEKRKKTEQQAAALLASIDDFLLSGLGVVLPRQDDETIQSRMFKTNWQKVTSGRIDALYNQAPIYGGIENTHYPFVPLGIHTQYMQPGFAAGRSDQDETAAGWIQIRPTNIGENRDLVFEKTIRILPNSIKNSEREKIKDGEVLFNNTNSQELVGKSAYFNLERPFFCSNHITRICSKPTLHPVFLTHIFNLYQRRRVFYKYCINWNNQSGINNDLLRRLHIPLPPIEKQKQIAAEIEQIRQQARFMFAEALNQFEATKKEIEKLILS</sequence>
<keyword evidence="3" id="KW-0238">DNA-binding</keyword>
<dbReference type="GO" id="GO:0003677">
    <property type="term" value="F:DNA binding"/>
    <property type="evidence" value="ECO:0007669"/>
    <property type="project" value="UniProtKB-KW"/>
</dbReference>
<keyword evidence="6" id="KW-1185">Reference proteome</keyword>